<dbReference type="Proteomes" id="UP000003980">
    <property type="component" value="Unassembled WGS sequence"/>
</dbReference>
<evidence type="ECO:0000313" key="2">
    <source>
        <dbReference type="Proteomes" id="UP000003980"/>
    </source>
</evidence>
<organism evidence="1 2">
    <name type="scientific">Metallosphaera yellowstonensis MK1</name>
    <dbReference type="NCBI Taxonomy" id="671065"/>
    <lineage>
        <taxon>Archaea</taxon>
        <taxon>Thermoproteota</taxon>
        <taxon>Thermoprotei</taxon>
        <taxon>Sulfolobales</taxon>
        <taxon>Sulfolobaceae</taxon>
        <taxon>Metallosphaera</taxon>
    </lineage>
</organism>
<dbReference type="HOGENOM" id="CLU_3194576_0_0_2"/>
<sequence>MSNRCLDVTALWYNILSSLGINHEHETFSERNLVEQVFRSLKFRL</sequence>
<gene>
    <name evidence="1" type="ORF">MetMK1DRAFT_00002070</name>
</gene>
<reference evidence="1 2" key="1">
    <citation type="submission" date="2012-01" db="EMBL/GenBank/DDBJ databases">
        <title>Improved High-Quality Draft sequence of Metallosphaera yellowstonensis MK1.</title>
        <authorList>
            <consortium name="US DOE Joint Genome Institute"/>
            <person name="Lucas S."/>
            <person name="Han J."/>
            <person name="Cheng J.-F."/>
            <person name="Goodwin L."/>
            <person name="Pitluck S."/>
            <person name="Peters L."/>
            <person name="Teshima H."/>
            <person name="Detter J.C."/>
            <person name="Han C."/>
            <person name="Tapia R."/>
            <person name="Land M."/>
            <person name="Hauser L."/>
            <person name="Kyrpides N."/>
            <person name="Kozubal M."/>
            <person name="Macur R.E."/>
            <person name="Jay Z."/>
            <person name="Inskeep W."/>
            <person name="Woyke T."/>
        </authorList>
    </citation>
    <scope>NUCLEOTIDE SEQUENCE [LARGE SCALE GENOMIC DNA]</scope>
    <source>
        <strain evidence="1 2">MK1</strain>
    </source>
</reference>
<dbReference type="AlphaFoldDB" id="H2C3W2"/>
<dbReference type="EMBL" id="JH597761">
    <property type="protein sequence ID" value="EHP69705.1"/>
    <property type="molecule type" value="Genomic_DNA"/>
</dbReference>
<dbReference type="STRING" id="671065.MetMK1DRAFT_00002070"/>
<proteinExistence type="predicted"/>
<name>H2C3W2_9CREN</name>
<keyword evidence="2" id="KW-1185">Reference proteome</keyword>
<accession>H2C3W2</accession>
<evidence type="ECO:0000313" key="1">
    <source>
        <dbReference type="EMBL" id="EHP69705.1"/>
    </source>
</evidence>
<protein>
    <submittedName>
        <fullName evidence="1">Uncharacterized protein</fullName>
    </submittedName>
</protein>
<dbReference type="eggNOG" id="arCOG02134">
    <property type="taxonomic scope" value="Archaea"/>
</dbReference>